<name>A0A540N3T1_MALBA</name>
<reference evidence="2 3" key="1">
    <citation type="journal article" date="2019" name="G3 (Bethesda)">
        <title>Sequencing of a Wild Apple (Malus baccata) Genome Unravels the Differences Between Cultivated and Wild Apple Species Regarding Disease Resistance and Cold Tolerance.</title>
        <authorList>
            <person name="Chen X."/>
        </authorList>
    </citation>
    <scope>NUCLEOTIDE SEQUENCE [LARGE SCALE GENOMIC DNA]</scope>
    <source>
        <strain evidence="3">cv. Shandingzi</strain>
        <tissue evidence="2">Leaves</tissue>
    </source>
</reference>
<dbReference type="AlphaFoldDB" id="A0A540N3T1"/>
<dbReference type="EMBL" id="VIEB01000117">
    <property type="protein sequence ID" value="TQE05701.1"/>
    <property type="molecule type" value="Genomic_DNA"/>
</dbReference>
<comment type="caution">
    <text evidence="2">The sequence shown here is derived from an EMBL/GenBank/DDBJ whole genome shotgun (WGS) entry which is preliminary data.</text>
</comment>
<feature type="compositionally biased region" description="Acidic residues" evidence="1">
    <location>
        <begin position="57"/>
        <end position="68"/>
    </location>
</feature>
<dbReference type="STRING" id="106549.A0A540N3T1"/>
<evidence type="ECO:0000256" key="1">
    <source>
        <dbReference type="SAM" id="MobiDB-lite"/>
    </source>
</evidence>
<accession>A0A540N3T1</accession>
<keyword evidence="3" id="KW-1185">Reference proteome</keyword>
<feature type="region of interest" description="Disordered" evidence="1">
    <location>
        <begin position="52"/>
        <end position="75"/>
    </location>
</feature>
<sequence length="104" mass="12167">MGKRGKSLKKGDGNPIQSKRKLRDEYSPIQDDDVDDEIDAFVRQQKFLREKFGAEDDLHDDEENEEEEKPVWGGKKQNYYGVDNGDFELFLPPFKFNHNVLCTQ</sequence>
<protein>
    <submittedName>
        <fullName evidence="2">Uncharacterized protein</fullName>
    </submittedName>
</protein>
<gene>
    <name evidence="2" type="ORF">C1H46_008720</name>
</gene>
<dbReference type="Proteomes" id="UP000315295">
    <property type="component" value="Unassembled WGS sequence"/>
</dbReference>
<proteinExistence type="predicted"/>
<evidence type="ECO:0000313" key="2">
    <source>
        <dbReference type="EMBL" id="TQE05701.1"/>
    </source>
</evidence>
<evidence type="ECO:0000313" key="3">
    <source>
        <dbReference type="Proteomes" id="UP000315295"/>
    </source>
</evidence>
<organism evidence="2 3">
    <name type="scientific">Malus baccata</name>
    <name type="common">Siberian crab apple</name>
    <name type="synonym">Pyrus baccata</name>
    <dbReference type="NCBI Taxonomy" id="106549"/>
    <lineage>
        <taxon>Eukaryota</taxon>
        <taxon>Viridiplantae</taxon>
        <taxon>Streptophyta</taxon>
        <taxon>Embryophyta</taxon>
        <taxon>Tracheophyta</taxon>
        <taxon>Spermatophyta</taxon>
        <taxon>Magnoliopsida</taxon>
        <taxon>eudicotyledons</taxon>
        <taxon>Gunneridae</taxon>
        <taxon>Pentapetalae</taxon>
        <taxon>rosids</taxon>
        <taxon>fabids</taxon>
        <taxon>Rosales</taxon>
        <taxon>Rosaceae</taxon>
        <taxon>Amygdaloideae</taxon>
        <taxon>Maleae</taxon>
        <taxon>Malus</taxon>
    </lineage>
</organism>
<feature type="region of interest" description="Disordered" evidence="1">
    <location>
        <begin position="1"/>
        <end position="32"/>
    </location>
</feature>